<gene>
    <name evidence="3" type="ORF">chiPu_0020110</name>
</gene>
<dbReference type="InterPro" id="IPR003879">
    <property type="entry name" value="Butyrophylin_SPRY"/>
</dbReference>
<dbReference type="Pfam" id="PF25600">
    <property type="entry name" value="TRIM_CC"/>
    <property type="match status" value="1"/>
</dbReference>
<sequence>MMSLERAEGETIDNQGKEGRRKKQRKSCSDHCEWAYFSRPRLTDLMSAQLMDVSHFQQELLQTLLCPLQNKKRECSISKKTYERRLACIKQRTNEAEQHVKKEFDKLYQFLHKEEKIALQKLKQEKKRKTLLMKGKIEKITEEIAVLSTSIQEMQQLLGEEDHVWFLRRYPEMVKSCRVKRSTPAPVKTGPVVNVEKAIGSLQYRVWKKMLTVISTAPVTLDPCTAHPYLLLSEEFTSVRHTTKRQQSPPDSPQRFDPCLCVLGREGFTSGEHHWEVMVGQKTEWDVGVVRESINRKEAIDLNPDSGGWIIALRNGYQYRAATKTWKHLDLREKPRKIRVCLDYEGGKVSFYNSENKTHIYTFTATFTEKLYPFFSPGRNDGGKNAEPLKICPRRVIIQEE</sequence>
<evidence type="ECO:0000313" key="3">
    <source>
        <dbReference type="EMBL" id="GCC21635.1"/>
    </source>
</evidence>
<dbReference type="SUPFAM" id="SSF49899">
    <property type="entry name" value="Concanavalin A-like lectins/glucanases"/>
    <property type="match status" value="1"/>
</dbReference>
<dbReference type="Pfam" id="PF13765">
    <property type="entry name" value="PRY"/>
    <property type="match status" value="1"/>
</dbReference>
<dbReference type="STRING" id="137246.A0A401RU06"/>
<evidence type="ECO:0000313" key="4">
    <source>
        <dbReference type="Proteomes" id="UP000287033"/>
    </source>
</evidence>
<dbReference type="FunFam" id="2.60.120.920:FF:000004">
    <property type="entry name" value="Butyrophilin subfamily 1 member A1"/>
    <property type="match status" value="1"/>
</dbReference>
<protein>
    <recommendedName>
        <fullName evidence="2">B30.2/SPRY domain-containing protein</fullName>
    </recommendedName>
</protein>
<reference evidence="3 4" key="1">
    <citation type="journal article" date="2018" name="Nat. Ecol. Evol.">
        <title>Shark genomes provide insights into elasmobranch evolution and the origin of vertebrates.</title>
        <authorList>
            <person name="Hara Y"/>
            <person name="Yamaguchi K"/>
            <person name="Onimaru K"/>
            <person name="Kadota M"/>
            <person name="Koyanagi M"/>
            <person name="Keeley SD"/>
            <person name="Tatsumi K"/>
            <person name="Tanaka K"/>
            <person name="Motone F"/>
            <person name="Kageyama Y"/>
            <person name="Nozu R"/>
            <person name="Adachi N"/>
            <person name="Nishimura O"/>
            <person name="Nakagawa R"/>
            <person name="Tanegashima C"/>
            <person name="Kiyatake I"/>
            <person name="Matsumoto R"/>
            <person name="Murakumo K"/>
            <person name="Nishida K"/>
            <person name="Terakita A"/>
            <person name="Kuratani S"/>
            <person name="Sato K"/>
            <person name="Hyodo S Kuraku.S."/>
        </authorList>
    </citation>
    <scope>NUCLEOTIDE SEQUENCE [LARGE SCALE GENOMIC DNA]</scope>
</reference>
<proteinExistence type="predicted"/>
<dbReference type="EMBL" id="BEZZ01002358">
    <property type="protein sequence ID" value="GCC21635.1"/>
    <property type="molecule type" value="Genomic_DNA"/>
</dbReference>
<feature type="domain" description="B30.2/SPRY" evidence="2">
    <location>
        <begin position="199"/>
        <end position="394"/>
    </location>
</feature>
<dbReference type="PRINTS" id="PR01407">
    <property type="entry name" value="BUTYPHLNCDUF"/>
</dbReference>
<dbReference type="CDD" id="cd13733">
    <property type="entry name" value="SPRY_PRY_C-I_1"/>
    <property type="match status" value="1"/>
</dbReference>
<dbReference type="AlphaFoldDB" id="A0A401RU06"/>
<organism evidence="3 4">
    <name type="scientific">Chiloscyllium punctatum</name>
    <name type="common">Brownbanded bambooshark</name>
    <name type="synonym">Hemiscyllium punctatum</name>
    <dbReference type="NCBI Taxonomy" id="137246"/>
    <lineage>
        <taxon>Eukaryota</taxon>
        <taxon>Metazoa</taxon>
        <taxon>Chordata</taxon>
        <taxon>Craniata</taxon>
        <taxon>Vertebrata</taxon>
        <taxon>Chondrichthyes</taxon>
        <taxon>Elasmobranchii</taxon>
        <taxon>Galeomorphii</taxon>
        <taxon>Galeoidea</taxon>
        <taxon>Orectolobiformes</taxon>
        <taxon>Hemiscylliidae</taxon>
        <taxon>Chiloscyllium</taxon>
    </lineage>
</organism>
<comment type="caution">
    <text evidence="3">The sequence shown here is derived from an EMBL/GenBank/DDBJ whole genome shotgun (WGS) entry which is preliminary data.</text>
</comment>
<dbReference type="Pfam" id="PF00622">
    <property type="entry name" value="SPRY"/>
    <property type="match status" value="1"/>
</dbReference>
<dbReference type="SMART" id="SM00589">
    <property type="entry name" value="PRY"/>
    <property type="match status" value="1"/>
</dbReference>
<dbReference type="InterPro" id="IPR058030">
    <property type="entry name" value="TRIM8/14/16/25/29/45/65_CC"/>
</dbReference>
<feature type="region of interest" description="Disordered" evidence="1">
    <location>
        <begin position="1"/>
        <end position="24"/>
    </location>
</feature>
<dbReference type="Proteomes" id="UP000287033">
    <property type="component" value="Unassembled WGS sequence"/>
</dbReference>
<dbReference type="PROSITE" id="PS50188">
    <property type="entry name" value="B302_SPRY"/>
    <property type="match status" value="1"/>
</dbReference>
<dbReference type="OrthoDB" id="654191at2759"/>
<dbReference type="SMART" id="SM00449">
    <property type="entry name" value="SPRY"/>
    <property type="match status" value="1"/>
</dbReference>
<dbReference type="InterPro" id="IPR013320">
    <property type="entry name" value="ConA-like_dom_sf"/>
</dbReference>
<dbReference type="InterPro" id="IPR043136">
    <property type="entry name" value="B30.2/SPRY_sf"/>
</dbReference>
<name>A0A401RU06_CHIPU</name>
<accession>A0A401RU06</accession>
<dbReference type="InterPro" id="IPR006574">
    <property type="entry name" value="PRY"/>
</dbReference>
<dbReference type="PANTHER" id="PTHR24103">
    <property type="entry name" value="E3 UBIQUITIN-PROTEIN LIGASE TRIM"/>
    <property type="match status" value="1"/>
</dbReference>
<evidence type="ECO:0000259" key="2">
    <source>
        <dbReference type="PROSITE" id="PS50188"/>
    </source>
</evidence>
<dbReference type="Gene3D" id="2.60.120.920">
    <property type="match status" value="1"/>
</dbReference>
<dbReference type="InterPro" id="IPR003877">
    <property type="entry name" value="SPRY_dom"/>
</dbReference>
<keyword evidence="4" id="KW-1185">Reference proteome</keyword>
<evidence type="ECO:0000256" key="1">
    <source>
        <dbReference type="SAM" id="MobiDB-lite"/>
    </source>
</evidence>
<dbReference type="InterPro" id="IPR001870">
    <property type="entry name" value="B30.2/SPRY"/>
</dbReference>
<dbReference type="InterPro" id="IPR050143">
    <property type="entry name" value="TRIM/RBCC"/>
</dbReference>